<dbReference type="InterPro" id="IPR051019">
    <property type="entry name" value="VLCFA-Steroid_DH"/>
</dbReference>
<dbReference type="Proteomes" id="UP001286456">
    <property type="component" value="Unassembled WGS sequence"/>
</dbReference>
<comment type="similarity">
    <text evidence="2">Belongs to the short-chain dehydrogenases/reductases (SDR) family.</text>
</comment>
<dbReference type="SUPFAM" id="SSF51735">
    <property type="entry name" value="NAD(P)-binding Rossmann-fold domains"/>
    <property type="match status" value="1"/>
</dbReference>
<evidence type="ECO:0000256" key="1">
    <source>
        <dbReference type="ARBA" id="ARBA00004240"/>
    </source>
</evidence>
<comment type="caution">
    <text evidence="5">The sequence shown here is derived from an EMBL/GenBank/DDBJ whole genome shotgun (WGS) entry which is preliminary data.</text>
</comment>
<reference evidence="5" key="2">
    <citation type="submission" date="2023-06" db="EMBL/GenBank/DDBJ databases">
        <authorList>
            <consortium name="Lawrence Berkeley National Laboratory"/>
            <person name="Haridas S."/>
            <person name="Hensen N."/>
            <person name="Bonometti L."/>
            <person name="Westerberg I."/>
            <person name="Brannstrom I.O."/>
            <person name="Guillou S."/>
            <person name="Cros-Aarteil S."/>
            <person name="Calhoun S."/>
            <person name="Kuo A."/>
            <person name="Mondo S."/>
            <person name="Pangilinan J."/>
            <person name="Riley R."/>
            <person name="Labutti K."/>
            <person name="Andreopoulos B."/>
            <person name="Lipzen A."/>
            <person name="Chen C."/>
            <person name="Yanf M."/>
            <person name="Daum C."/>
            <person name="Ng V."/>
            <person name="Clum A."/>
            <person name="Steindorff A."/>
            <person name="Ohm R."/>
            <person name="Martin F."/>
            <person name="Silar P."/>
            <person name="Natvig D."/>
            <person name="Lalanne C."/>
            <person name="Gautier V."/>
            <person name="Ament-Velasquez S.L."/>
            <person name="Kruys A."/>
            <person name="Hutchinson M.I."/>
            <person name="Powell A.J."/>
            <person name="Barry K."/>
            <person name="Miller A.N."/>
            <person name="Grigoriev I.V."/>
            <person name="Debuchy R."/>
            <person name="Gladieux P."/>
            <person name="Thoren M.H."/>
            <person name="Johannesson H."/>
        </authorList>
    </citation>
    <scope>NUCLEOTIDE SEQUENCE</scope>
    <source>
        <strain evidence="5">SMH4131-1</strain>
    </source>
</reference>
<dbReference type="AlphaFoldDB" id="A0AAE0MK90"/>
<comment type="subcellular location">
    <subcellularLocation>
        <location evidence="1">Endoplasmic reticulum</location>
    </subcellularLocation>
</comment>
<protein>
    <recommendedName>
        <fullName evidence="7">NAD(P)-binding protein</fullName>
    </recommendedName>
</protein>
<accession>A0AAE0MK90</accession>
<dbReference type="GO" id="GO:0016491">
    <property type="term" value="F:oxidoreductase activity"/>
    <property type="evidence" value="ECO:0007669"/>
    <property type="project" value="UniProtKB-KW"/>
</dbReference>
<keyword evidence="4" id="KW-0560">Oxidoreductase</keyword>
<dbReference type="PRINTS" id="PR00081">
    <property type="entry name" value="GDHRDH"/>
</dbReference>
<keyword evidence="6" id="KW-1185">Reference proteome</keyword>
<gene>
    <name evidence="5" type="ORF">B0T19DRAFT_420247</name>
</gene>
<keyword evidence="3" id="KW-0521">NADP</keyword>
<evidence type="ECO:0008006" key="7">
    <source>
        <dbReference type="Google" id="ProtNLM"/>
    </source>
</evidence>
<dbReference type="PANTHER" id="PTHR43899:SF13">
    <property type="entry name" value="RH59310P"/>
    <property type="match status" value="1"/>
</dbReference>
<dbReference type="EMBL" id="JAUEPO010000002">
    <property type="protein sequence ID" value="KAK3334174.1"/>
    <property type="molecule type" value="Genomic_DNA"/>
</dbReference>
<name>A0AAE0MK90_9PEZI</name>
<proteinExistence type="inferred from homology"/>
<evidence type="ECO:0000256" key="2">
    <source>
        <dbReference type="ARBA" id="ARBA00006484"/>
    </source>
</evidence>
<dbReference type="PROSITE" id="PS00061">
    <property type="entry name" value="ADH_SHORT"/>
    <property type="match status" value="1"/>
</dbReference>
<organism evidence="5 6">
    <name type="scientific">Cercophora scortea</name>
    <dbReference type="NCBI Taxonomy" id="314031"/>
    <lineage>
        <taxon>Eukaryota</taxon>
        <taxon>Fungi</taxon>
        <taxon>Dikarya</taxon>
        <taxon>Ascomycota</taxon>
        <taxon>Pezizomycotina</taxon>
        <taxon>Sordariomycetes</taxon>
        <taxon>Sordariomycetidae</taxon>
        <taxon>Sordariales</taxon>
        <taxon>Lasiosphaeriaceae</taxon>
        <taxon>Cercophora</taxon>
    </lineage>
</organism>
<evidence type="ECO:0000256" key="4">
    <source>
        <dbReference type="ARBA" id="ARBA00023002"/>
    </source>
</evidence>
<evidence type="ECO:0000313" key="5">
    <source>
        <dbReference type="EMBL" id="KAK3334174.1"/>
    </source>
</evidence>
<dbReference type="InterPro" id="IPR036291">
    <property type="entry name" value="NAD(P)-bd_dom_sf"/>
</dbReference>
<dbReference type="InterPro" id="IPR020904">
    <property type="entry name" value="Sc_DH/Rdtase_CS"/>
</dbReference>
<dbReference type="GO" id="GO:0005783">
    <property type="term" value="C:endoplasmic reticulum"/>
    <property type="evidence" value="ECO:0007669"/>
    <property type="project" value="UniProtKB-SubCell"/>
</dbReference>
<reference evidence="5" key="1">
    <citation type="journal article" date="2023" name="Mol. Phylogenet. Evol.">
        <title>Genome-scale phylogeny and comparative genomics of the fungal order Sordariales.</title>
        <authorList>
            <person name="Hensen N."/>
            <person name="Bonometti L."/>
            <person name="Westerberg I."/>
            <person name="Brannstrom I.O."/>
            <person name="Guillou S."/>
            <person name="Cros-Aarteil S."/>
            <person name="Calhoun S."/>
            <person name="Haridas S."/>
            <person name="Kuo A."/>
            <person name="Mondo S."/>
            <person name="Pangilinan J."/>
            <person name="Riley R."/>
            <person name="LaButti K."/>
            <person name="Andreopoulos B."/>
            <person name="Lipzen A."/>
            <person name="Chen C."/>
            <person name="Yan M."/>
            <person name="Daum C."/>
            <person name="Ng V."/>
            <person name="Clum A."/>
            <person name="Steindorff A."/>
            <person name="Ohm R.A."/>
            <person name="Martin F."/>
            <person name="Silar P."/>
            <person name="Natvig D.O."/>
            <person name="Lalanne C."/>
            <person name="Gautier V."/>
            <person name="Ament-Velasquez S.L."/>
            <person name="Kruys A."/>
            <person name="Hutchinson M.I."/>
            <person name="Powell A.J."/>
            <person name="Barry K."/>
            <person name="Miller A.N."/>
            <person name="Grigoriev I.V."/>
            <person name="Debuchy R."/>
            <person name="Gladieux P."/>
            <person name="Hiltunen Thoren M."/>
            <person name="Johannesson H."/>
        </authorList>
    </citation>
    <scope>NUCLEOTIDE SEQUENCE</scope>
    <source>
        <strain evidence="5">SMH4131-1</strain>
    </source>
</reference>
<dbReference type="Pfam" id="PF00106">
    <property type="entry name" value="adh_short"/>
    <property type="match status" value="1"/>
</dbReference>
<evidence type="ECO:0000256" key="3">
    <source>
        <dbReference type="ARBA" id="ARBA00022857"/>
    </source>
</evidence>
<dbReference type="PANTHER" id="PTHR43899">
    <property type="entry name" value="RH59310P"/>
    <property type="match status" value="1"/>
</dbReference>
<dbReference type="InterPro" id="IPR002347">
    <property type="entry name" value="SDR_fam"/>
</dbReference>
<sequence>MAHPLVLALAAIGAAVTLHFARAALNFLTFHFIKPTRALKAYRNANNTPTYALVTGSSGGIGLGIAQELTRQGFGVILLGHLPDEIASAAHSLTALNPAAPPPRTIILNAETASAESIAAAVASIADLDVSILVNNVGSNPVGEPNFRPLATYTLADVDAVINLNARFMARLTNQMLPTLSRRPTHRARSLIINLASLGMVGLPWLTMYGATKAFDFALSAGLARELAAYPETAHVDCLAVVPGDVRSQGNSAENGMEIPANAPRWDEYGREIVLKAEGAVARGWLDMTPHWRHDLERALLTRLPLSVANKGMTGMIRVKKEGLEAFYAKRR</sequence>
<dbReference type="Gene3D" id="3.40.50.720">
    <property type="entry name" value="NAD(P)-binding Rossmann-like Domain"/>
    <property type="match status" value="1"/>
</dbReference>
<evidence type="ECO:0000313" key="6">
    <source>
        <dbReference type="Proteomes" id="UP001286456"/>
    </source>
</evidence>